<dbReference type="RefSeq" id="WP_051497583.1">
    <property type="nucleotide sequence ID" value="NZ_CBTK010000101.1"/>
</dbReference>
<keyword evidence="2" id="KW-0238">DNA-binding</keyword>
<feature type="region of interest" description="Disordered" evidence="3">
    <location>
        <begin position="135"/>
        <end position="166"/>
    </location>
</feature>
<evidence type="ECO:0000313" key="4">
    <source>
        <dbReference type="EMBL" id="CDH44799.1"/>
    </source>
</evidence>
<feature type="compositionally biased region" description="Acidic residues" evidence="3">
    <location>
        <begin position="142"/>
        <end position="166"/>
    </location>
</feature>
<gene>
    <name evidence="4" type="ORF">BN874_190001</name>
</gene>
<dbReference type="EMBL" id="CBTK010000101">
    <property type="protein sequence ID" value="CDH44799.1"/>
    <property type="molecule type" value="Genomic_DNA"/>
</dbReference>
<dbReference type="Proteomes" id="UP000019184">
    <property type="component" value="Unassembled WGS sequence"/>
</dbReference>
<proteinExistence type="predicted"/>
<keyword evidence="1" id="KW-0680">Restriction system</keyword>
<comment type="caution">
    <text evidence="4">The sequence shown here is derived from an EMBL/GenBank/DDBJ whole genome shotgun (WGS) entry which is preliminary data.</text>
</comment>
<dbReference type="InterPro" id="IPR044946">
    <property type="entry name" value="Restrct_endonuc_typeI_TRD_sf"/>
</dbReference>
<dbReference type="InterPro" id="IPR052021">
    <property type="entry name" value="Type-I_RS_S_subunit"/>
</dbReference>
<name>A0A7U7J3X5_9GAMM</name>
<reference evidence="4 5" key="1">
    <citation type="journal article" date="2014" name="ISME J.">
        <title>Candidatus Competibacter-lineage genomes retrieved from metagenomes reveal functional metabolic diversity.</title>
        <authorList>
            <person name="McIlroy S.J."/>
            <person name="Albertsen M."/>
            <person name="Andresen E.K."/>
            <person name="Saunders A.M."/>
            <person name="Kristiansen R."/>
            <person name="Stokholm-Bjerregaard M."/>
            <person name="Nielsen K.L."/>
            <person name="Nielsen P.H."/>
        </authorList>
    </citation>
    <scope>NUCLEOTIDE SEQUENCE [LARGE SCALE GENOMIC DNA]</scope>
    <source>
        <strain evidence="4 5">Run_B_J11</strain>
    </source>
</reference>
<evidence type="ECO:0000256" key="3">
    <source>
        <dbReference type="SAM" id="MobiDB-lite"/>
    </source>
</evidence>
<dbReference type="PANTHER" id="PTHR30408:SF12">
    <property type="entry name" value="TYPE I RESTRICTION ENZYME MJAVIII SPECIFICITY SUBUNIT"/>
    <property type="match status" value="1"/>
</dbReference>
<protein>
    <recommendedName>
        <fullName evidence="6">Type I restriction modification DNA specificity domain-containing protein</fullName>
    </recommendedName>
</protein>
<dbReference type="GO" id="GO:0003677">
    <property type="term" value="F:DNA binding"/>
    <property type="evidence" value="ECO:0007669"/>
    <property type="project" value="UniProtKB-KW"/>
</dbReference>
<evidence type="ECO:0000256" key="2">
    <source>
        <dbReference type="ARBA" id="ARBA00023125"/>
    </source>
</evidence>
<evidence type="ECO:0008006" key="6">
    <source>
        <dbReference type="Google" id="ProtNLM"/>
    </source>
</evidence>
<dbReference type="Gene3D" id="3.90.220.20">
    <property type="entry name" value="DNA methylase specificity domains"/>
    <property type="match status" value="1"/>
</dbReference>
<dbReference type="AlphaFoldDB" id="A0A7U7J3X5"/>
<evidence type="ECO:0000256" key="1">
    <source>
        <dbReference type="ARBA" id="ARBA00022747"/>
    </source>
</evidence>
<dbReference type="GO" id="GO:0009307">
    <property type="term" value="P:DNA restriction-modification system"/>
    <property type="evidence" value="ECO:0007669"/>
    <property type="project" value="UniProtKB-KW"/>
</dbReference>
<evidence type="ECO:0000313" key="5">
    <source>
        <dbReference type="Proteomes" id="UP000019184"/>
    </source>
</evidence>
<sequence length="166" mass="18384">MDRPIVSSGIRAAVIKQEDIPCLLLQRVARLRPTERMGARFMILLLQSRVFATYIAPIFTGISVPHLSPEQIKGFKVILPSYSEQKGIIEYIENETATLNTAISRLEREITLLREYHTCLVADVVTGKLDVREAAAGLPDESTPDAIEDDADLSNETESADEEAAE</sequence>
<organism evidence="4 5">
    <name type="scientific">Candidatus Contendobacter odensis Run_B_J11</name>
    <dbReference type="NCBI Taxonomy" id="1400861"/>
    <lineage>
        <taxon>Bacteria</taxon>
        <taxon>Pseudomonadati</taxon>
        <taxon>Pseudomonadota</taxon>
        <taxon>Gammaproteobacteria</taxon>
        <taxon>Candidatus Competibacteraceae</taxon>
        <taxon>Candidatus Contendibacter</taxon>
    </lineage>
</organism>
<dbReference type="PANTHER" id="PTHR30408">
    <property type="entry name" value="TYPE-1 RESTRICTION ENZYME ECOKI SPECIFICITY PROTEIN"/>
    <property type="match status" value="1"/>
</dbReference>
<accession>A0A7U7J3X5</accession>
<dbReference type="SUPFAM" id="SSF116734">
    <property type="entry name" value="DNA methylase specificity domain"/>
    <property type="match status" value="1"/>
</dbReference>
<keyword evidence="5" id="KW-1185">Reference proteome</keyword>
<dbReference type="OrthoDB" id="9798929at2"/>